<dbReference type="Pfam" id="PF07782">
    <property type="entry name" value="DC_STAMP"/>
    <property type="match status" value="1"/>
</dbReference>
<evidence type="ECO:0000256" key="2">
    <source>
        <dbReference type="ARBA" id="ARBA00022692"/>
    </source>
</evidence>
<comment type="subcellular location">
    <subcellularLocation>
        <location evidence="1">Membrane</location>
        <topology evidence="1">Multi-pass membrane protein</topology>
    </subcellularLocation>
</comment>
<keyword evidence="3 5" id="KW-1133">Transmembrane helix</keyword>
<accession>A0A7K8XDF4</accession>
<dbReference type="GO" id="GO:0016020">
    <property type="term" value="C:membrane"/>
    <property type="evidence" value="ECO:0007669"/>
    <property type="project" value="UniProtKB-SubCell"/>
</dbReference>
<comment type="caution">
    <text evidence="7">The sequence shown here is derived from an EMBL/GenBank/DDBJ whole genome shotgun (WGS) entry which is preliminary data.</text>
</comment>
<evidence type="ECO:0000256" key="5">
    <source>
        <dbReference type="SAM" id="Phobius"/>
    </source>
</evidence>
<feature type="transmembrane region" description="Helical" evidence="5">
    <location>
        <begin position="47"/>
        <end position="71"/>
    </location>
</feature>
<gene>
    <name evidence="7" type="primary">Ocstamp</name>
    <name evidence="7" type="ORF">EUBBOU_R01752</name>
</gene>
<organism evidence="7 8">
    <name type="scientific">Eubucco bourcierii</name>
    <name type="common">red-headed barbet</name>
    <dbReference type="NCBI Taxonomy" id="91767"/>
    <lineage>
        <taxon>Eukaryota</taxon>
        <taxon>Metazoa</taxon>
        <taxon>Chordata</taxon>
        <taxon>Craniata</taxon>
        <taxon>Vertebrata</taxon>
        <taxon>Euteleostomi</taxon>
        <taxon>Archelosauria</taxon>
        <taxon>Archosauria</taxon>
        <taxon>Dinosauria</taxon>
        <taxon>Saurischia</taxon>
        <taxon>Theropoda</taxon>
        <taxon>Coelurosauria</taxon>
        <taxon>Aves</taxon>
        <taxon>Neognathae</taxon>
        <taxon>Neoaves</taxon>
        <taxon>Telluraves</taxon>
        <taxon>Coraciimorphae</taxon>
        <taxon>Piciformes</taxon>
        <taxon>Ramphastidae</taxon>
        <taxon>Eubucco</taxon>
    </lineage>
</organism>
<sequence length="445" mass="50190">VAELWLIYSKPIPASSRELWTLFLQCSGITAVIGGLFYNWLFGSLEYSWHVSVAVAISFSLLLLLTLFLVHPARCVFTMVMPILGTKQGRKLLLSTCIMIAAVNITPNIISNIKSILQVIQCICKTSSESLLNSTAVLDGAYREFGHTVQALQSVLFYRPMEGQLRFSVLQNSSIIHQQIHLAGQKVGRDFLAAEALVKGSAQVGNRLVAALSMLYLCFESTWYLKNYLSDLHFDNFYITRRLEQLAADSQAADLLLGWPRKLIRPTGLRLSREELTSCLVQAMLLSLALLLLLLVVATEHLAFSMADTTVTKAAQFSTVSVALNIKYSRLLCVWAPFHLRLSSFQAKIRISPLIPQGDLPLKEFDRSYPHYLTFSSAQCRVSPPVPPNPSVLLTLGLLCCILYCSLFLQPYARRLCRAIAAAFFRRREEQRTQHLYRQLRRQRR</sequence>
<feature type="domain" description="Dendritic cell-specific transmembrane protein-like" evidence="6">
    <location>
        <begin position="234"/>
        <end position="437"/>
    </location>
</feature>
<evidence type="ECO:0000256" key="3">
    <source>
        <dbReference type="ARBA" id="ARBA00022989"/>
    </source>
</evidence>
<dbReference type="PANTHER" id="PTHR21041">
    <property type="entry name" value="DENDRITIC CELL-SPECIFIC TRANSMEMBRANE PROTEIN"/>
    <property type="match status" value="1"/>
</dbReference>
<dbReference type="Proteomes" id="UP000583613">
    <property type="component" value="Unassembled WGS sequence"/>
</dbReference>
<evidence type="ECO:0000259" key="6">
    <source>
        <dbReference type="Pfam" id="PF07782"/>
    </source>
</evidence>
<dbReference type="InterPro" id="IPR012858">
    <property type="entry name" value="DC_STAMP-like"/>
</dbReference>
<protein>
    <submittedName>
        <fullName evidence="7">OCSTP protein</fullName>
    </submittedName>
</protein>
<proteinExistence type="predicted"/>
<evidence type="ECO:0000256" key="1">
    <source>
        <dbReference type="ARBA" id="ARBA00004141"/>
    </source>
</evidence>
<dbReference type="OrthoDB" id="9947082at2759"/>
<keyword evidence="8" id="KW-1185">Reference proteome</keyword>
<dbReference type="AlphaFoldDB" id="A0A7K8XDF4"/>
<evidence type="ECO:0000313" key="7">
    <source>
        <dbReference type="EMBL" id="NXF88987.1"/>
    </source>
</evidence>
<dbReference type="PANTHER" id="PTHR21041:SF3">
    <property type="entry name" value="OSTEOCLAST STIMULATORY TRANSMEMBRANE PROTEIN"/>
    <property type="match status" value="1"/>
</dbReference>
<feature type="non-terminal residue" evidence="7">
    <location>
        <position position="1"/>
    </location>
</feature>
<evidence type="ECO:0000256" key="4">
    <source>
        <dbReference type="ARBA" id="ARBA00023136"/>
    </source>
</evidence>
<dbReference type="EMBL" id="VWZE01008242">
    <property type="protein sequence ID" value="NXF88987.1"/>
    <property type="molecule type" value="Genomic_DNA"/>
</dbReference>
<feature type="transmembrane region" description="Helical" evidence="5">
    <location>
        <begin position="391"/>
        <end position="409"/>
    </location>
</feature>
<feature type="non-terminal residue" evidence="7">
    <location>
        <position position="445"/>
    </location>
</feature>
<reference evidence="7 8" key="1">
    <citation type="submission" date="2019-09" db="EMBL/GenBank/DDBJ databases">
        <title>Bird 10,000 Genomes (B10K) Project - Family phase.</title>
        <authorList>
            <person name="Zhang G."/>
        </authorList>
    </citation>
    <scope>NUCLEOTIDE SEQUENCE [LARGE SCALE GENOMIC DNA]</scope>
    <source>
        <strain evidence="7">B10K-DU-001-04</strain>
        <tissue evidence="7">Muscle</tissue>
    </source>
</reference>
<feature type="transmembrane region" description="Helical" evidence="5">
    <location>
        <begin position="279"/>
        <end position="298"/>
    </location>
</feature>
<keyword evidence="4 5" id="KW-0472">Membrane</keyword>
<evidence type="ECO:0000313" key="8">
    <source>
        <dbReference type="Proteomes" id="UP000583613"/>
    </source>
</evidence>
<keyword evidence="2 5" id="KW-0812">Transmembrane</keyword>
<feature type="transmembrane region" description="Helical" evidence="5">
    <location>
        <begin position="92"/>
        <end position="110"/>
    </location>
</feature>
<name>A0A7K8XDF4_9PICI</name>
<dbReference type="InterPro" id="IPR051856">
    <property type="entry name" value="CSR-E3_Ligase_Protein"/>
</dbReference>
<feature type="transmembrane region" description="Helical" evidence="5">
    <location>
        <begin position="19"/>
        <end position="41"/>
    </location>
</feature>